<keyword evidence="3" id="KW-1185">Reference proteome</keyword>
<evidence type="ECO:0000256" key="1">
    <source>
        <dbReference type="SAM" id="MobiDB-lite"/>
    </source>
</evidence>
<organism evidence="2 3">
    <name type="scientific">Stylosanthes scabra</name>
    <dbReference type="NCBI Taxonomy" id="79078"/>
    <lineage>
        <taxon>Eukaryota</taxon>
        <taxon>Viridiplantae</taxon>
        <taxon>Streptophyta</taxon>
        <taxon>Embryophyta</taxon>
        <taxon>Tracheophyta</taxon>
        <taxon>Spermatophyta</taxon>
        <taxon>Magnoliopsida</taxon>
        <taxon>eudicotyledons</taxon>
        <taxon>Gunneridae</taxon>
        <taxon>Pentapetalae</taxon>
        <taxon>rosids</taxon>
        <taxon>fabids</taxon>
        <taxon>Fabales</taxon>
        <taxon>Fabaceae</taxon>
        <taxon>Papilionoideae</taxon>
        <taxon>50 kb inversion clade</taxon>
        <taxon>dalbergioids sensu lato</taxon>
        <taxon>Dalbergieae</taxon>
        <taxon>Pterocarpus clade</taxon>
        <taxon>Stylosanthes</taxon>
    </lineage>
</organism>
<proteinExistence type="predicted"/>
<feature type="non-terminal residue" evidence="2">
    <location>
        <position position="1"/>
    </location>
</feature>
<feature type="region of interest" description="Disordered" evidence="1">
    <location>
        <begin position="32"/>
        <end position="70"/>
    </location>
</feature>
<accession>A0ABU6VU80</accession>
<name>A0ABU6VU80_9FABA</name>
<evidence type="ECO:0000313" key="3">
    <source>
        <dbReference type="Proteomes" id="UP001341840"/>
    </source>
</evidence>
<feature type="compositionally biased region" description="Low complexity" evidence="1">
    <location>
        <begin position="60"/>
        <end position="69"/>
    </location>
</feature>
<gene>
    <name evidence="2" type="ORF">PIB30_086195</name>
</gene>
<sequence>SPFFIPENSYGRLACRTAVGSIDSALVHLTHPLGGGASTRRHGLPSRSLASPSPLKPSRRGPSPSSPSLQGIYFQMESNSMDVVAQVTARMSGFQRESDGKRCIFHFCPFENSDLRA</sequence>
<dbReference type="EMBL" id="JASCZI010152501">
    <property type="protein sequence ID" value="MED6176233.1"/>
    <property type="molecule type" value="Genomic_DNA"/>
</dbReference>
<evidence type="ECO:0000313" key="2">
    <source>
        <dbReference type="EMBL" id="MED6176233.1"/>
    </source>
</evidence>
<dbReference type="Proteomes" id="UP001341840">
    <property type="component" value="Unassembled WGS sequence"/>
</dbReference>
<reference evidence="2 3" key="1">
    <citation type="journal article" date="2023" name="Plants (Basel)">
        <title>Bridging the Gap: Combining Genomics and Transcriptomics Approaches to Understand Stylosanthes scabra, an Orphan Legume from the Brazilian Caatinga.</title>
        <authorList>
            <person name="Ferreira-Neto J.R.C."/>
            <person name="da Silva M.D."/>
            <person name="Binneck E."/>
            <person name="de Melo N.F."/>
            <person name="da Silva R.H."/>
            <person name="de Melo A.L.T.M."/>
            <person name="Pandolfi V."/>
            <person name="Bustamante F.O."/>
            <person name="Brasileiro-Vidal A.C."/>
            <person name="Benko-Iseppon A.M."/>
        </authorList>
    </citation>
    <scope>NUCLEOTIDE SEQUENCE [LARGE SCALE GENOMIC DNA]</scope>
    <source>
        <tissue evidence="2">Leaves</tissue>
    </source>
</reference>
<comment type="caution">
    <text evidence="2">The sequence shown here is derived from an EMBL/GenBank/DDBJ whole genome shotgun (WGS) entry which is preliminary data.</text>
</comment>
<protein>
    <submittedName>
        <fullName evidence="2">Uncharacterized protein</fullName>
    </submittedName>
</protein>